<dbReference type="InterPro" id="IPR051126">
    <property type="entry name" value="Thiosulfate_sulfurtransferase"/>
</dbReference>
<dbReference type="AlphaFoldDB" id="A0A1F6TVX1"/>
<dbReference type="EMBL" id="MFSU01000002">
    <property type="protein sequence ID" value="OGI49245.1"/>
    <property type="molecule type" value="Genomic_DNA"/>
</dbReference>
<dbReference type="Gene3D" id="3.40.250.10">
    <property type="entry name" value="Rhodanese-like domain"/>
    <property type="match status" value="2"/>
</dbReference>
<protein>
    <recommendedName>
        <fullName evidence="2">Sulfurtransferase</fullName>
    </recommendedName>
</protein>
<name>A0A1F6TVX1_9PROT</name>
<dbReference type="PANTHER" id="PTHR43855:SF1">
    <property type="entry name" value="THIOSULFATE SULFURTRANSFERASE"/>
    <property type="match status" value="1"/>
</dbReference>
<dbReference type="STRING" id="1817760.A2151_03870"/>
<evidence type="ECO:0000313" key="5">
    <source>
        <dbReference type="Proteomes" id="UP000178885"/>
    </source>
</evidence>
<feature type="domain" description="Rhodanese" evidence="3">
    <location>
        <begin position="158"/>
        <end position="271"/>
    </location>
</feature>
<dbReference type="Pfam" id="PF00581">
    <property type="entry name" value="Rhodanese"/>
    <property type="match status" value="2"/>
</dbReference>
<sequence>MTQPLLPLLVEPEELEMRLGDKNLRVVDLSRAEHYQQGHVPAAVHLEYARLLAPHPPAMGLAPAAAQLSEVLGGLGLTPATHVVAYDDEGNGKAARFLWTLDLAGHPRYSLLNGGRMAWLKEHRPLDRAPVPAAAGHYPVTPNGAVTADKTYILSRLGDPGVALLDARSPGEYRGEVRRAARAGHIPGAVNFEWVNAMDPGRELRLRSSEELLRALAGLGVTPDKEVIVYCHTHHRSAHTYFVLRHLGFARVKGYPGSWSEWGNNPDTPIE</sequence>
<dbReference type="Proteomes" id="UP000178885">
    <property type="component" value="Unassembled WGS sequence"/>
</dbReference>
<feature type="domain" description="Rhodanese" evidence="3">
    <location>
        <begin position="20"/>
        <end position="128"/>
    </location>
</feature>
<dbReference type="SUPFAM" id="SSF52821">
    <property type="entry name" value="Rhodanese/Cell cycle control phosphatase"/>
    <property type="match status" value="2"/>
</dbReference>
<keyword evidence="2 4" id="KW-0808">Transferase</keyword>
<dbReference type="CDD" id="cd01448">
    <property type="entry name" value="TST_Repeat_1"/>
    <property type="match status" value="1"/>
</dbReference>
<comment type="caution">
    <text evidence="4">The sequence shown here is derived from an EMBL/GenBank/DDBJ whole genome shotgun (WGS) entry which is preliminary data.</text>
</comment>
<reference evidence="4 5" key="1">
    <citation type="journal article" date="2016" name="Nat. Commun.">
        <title>Thousands of microbial genomes shed light on interconnected biogeochemical processes in an aquifer system.</title>
        <authorList>
            <person name="Anantharaman K."/>
            <person name="Brown C.T."/>
            <person name="Hug L.A."/>
            <person name="Sharon I."/>
            <person name="Castelle C.J."/>
            <person name="Probst A.J."/>
            <person name="Thomas B.C."/>
            <person name="Singh A."/>
            <person name="Wilkins M.J."/>
            <person name="Karaoz U."/>
            <person name="Brodie E.L."/>
            <person name="Williams K.H."/>
            <person name="Hubbard S.S."/>
            <person name="Banfield J.F."/>
        </authorList>
    </citation>
    <scope>NUCLEOTIDE SEQUENCE [LARGE SCALE GENOMIC DNA]</scope>
</reference>
<organism evidence="4 5">
    <name type="scientific">Candidatus Muproteobacteria bacterium RBG_16_65_34</name>
    <dbReference type="NCBI Taxonomy" id="1817760"/>
    <lineage>
        <taxon>Bacteria</taxon>
        <taxon>Pseudomonadati</taxon>
        <taxon>Pseudomonadota</taxon>
        <taxon>Candidatus Muproteobacteria</taxon>
    </lineage>
</organism>
<dbReference type="CDD" id="cd01449">
    <property type="entry name" value="TST_Repeat_2"/>
    <property type="match status" value="1"/>
</dbReference>
<dbReference type="SMART" id="SM00450">
    <property type="entry name" value="RHOD"/>
    <property type="match status" value="2"/>
</dbReference>
<dbReference type="PROSITE" id="PS00683">
    <property type="entry name" value="RHODANESE_2"/>
    <property type="match status" value="1"/>
</dbReference>
<proteinExistence type="predicted"/>
<dbReference type="PANTHER" id="PTHR43855">
    <property type="entry name" value="THIOSULFATE SULFURTRANSFERASE"/>
    <property type="match status" value="1"/>
</dbReference>
<gene>
    <name evidence="4" type="ORF">A2151_03870</name>
</gene>
<dbReference type="InterPro" id="IPR036873">
    <property type="entry name" value="Rhodanese-like_dom_sf"/>
</dbReference>
<accession>A0A1F6TVX1</accession>
<evidence type="ECO:0000259" key="3">
    <source>
        <dbReference type="PROSITE" id="PS50206"/>
    </source>
</evidence>
<dbReference type="PROSITE" id="PS50206">
    <property type="entry name" value="RHODANESE_3"/>
    <property type="match status" value="2"/>
</dbReference>
<evidence type="ECO:0000256" key="2">
    <source>
        <dbReference type="RuleBase" id="RU000507"/>
    </source>
</evidence>
<evidence type="ECO:0000313" key="4">
    <source>
        <dbReference type="EMBL" id="OGI49245.1"/>
    </source>
</evidence>
<dbReference type="InterPro" id="IPR001763">
    <property type="entry name" value="Rhodanese-like_dom"/>
</dbReference>
<evidence type="ECO:0000256" key="1">
    <source>
        <dbReference type="ARBA" id="ARBA00022737"/>
    </source>
</evidence>
<keyword evidence="1" id="KW-0677">Repeat</keyword>
<dbReference type="GO" id="GO:0004792">
    <property type="term" value="F:thiosulfate-cyanide sulfurtransferase activity"/>
    <property type="evidence" value="ECO:0007669"/>
    <property type="project" value="InterPro"/>
</dbReference>
<dbReference type="InterPro" id="IPR001307">
    <property type="entry name" value="Thiosulphate_STrfase_CS"/>
</dbReference>